<name>Q2NUG4_SODGM</name>
<dbReference type="Gene3D" id="2.10.109.10">
    <property type="entry name" value="Umud Fragment, subunit A"/>
    <property type="match status" value="1"/>
</dbReference>
<dbReference type="InterPro" id="IPR039418">
    <property type="entry name" value="LexA-like"/>
</dbReference>
<evidence type="ECO:0000256" key="3">
    <source>
        <dbReference type="ARBA" id="ARBA00023163"/>
    </source>
</evidence>
<dbReference type="InterPro" id="IPR015927">
    <property type="entry name" value="Peptidase_S24_S26A/B/C"/>
</dbReference>
<evidence type="ECO:0000256" key="2">
    <source>
        <dbReference type="ARBA" id="ARBA00023125"/>
    </source>
</evidence>
<dbReference type="Pfam" id="PF00717">
    <property type="entry name" value="Peptidase_S24"/>
    <property type="match status" value="1"/>
</dbReference>
<proteinExistence type="predicted"/>
<reference evidence="6 8" key="2">
    <citation type="submission" date="2015-05" db="EMBL/GenBank/DDBJ databases">
        <authorList>
            <person name="Goodhead I."/>
        </authorList>
    </citation>
    <scope>NUCLEOTIDE SEQUENCE [LARGE SCALE GENOMIC DNA]</scope>
    <source>
        <strain evidence="6">B4</strain>
        <strain evidence="8">morsitans</strain>
    </source>
</reference>
<dbReference type="GO" id="GO:0003677">
    <property type="term" value="F:DNA binding"/>
    <property type="evidence" value="ECO:0007669"/>
    <property type="project" value="UniProtKB-KW"/>
</dbReference>
<gene>
    <name evidence="6" type="primary">prtR_2</name>
    <name evidence="5" type="ordered locus">SG0936</name>
    <name evidence="6" type="ORF">SGGMMB4_02091</name>
</gene>
<dbReference type="eggNOG" id="COG2932">
    <property type="taxonomic scope" value="Bacteria"/>
</dbReference>
<dbReference type="Proteomes" id="UP000245838">
    <property type="component" value="Chromosome sggmmb4_Chromosome"/>
</dbReference>
<dbReference type="Proteomes" id="UP000001932">
    <property type="component" value="Chromosome"/>
</dbReference>
<evidence type="ECO:0000313" key="7">
    <source>
        <dbReference type="Proteomes" id="UP000001932"/>
    </source>
</evidence>
<keyword evidence="2" id="KW-0238">DNA-binding</keyword>
<dbReference type="HOGENOM" id="CLU_066192_1_4_6"/>
<keyword evidence="7" id="KW-1185">Reference proteome</keyword>
<keyword evidence="3" id="KW-0804">Transcription</keyword>
<dbReference type="RefSeq" id="WP_011410797.1">
    <property type="nucleotide sequence ID" value="NC_007712.1"/>
</dbReference>
<dbReference type="InterPro" id="IPR001387">
    <property type="entry name" value="Cro/C1-type_HTH"/>
</dbReference>
<sequence>MDIKYIRRKNLRDQQLKAIKAGLSKADFAEKCGTSASTISQILGDKAGRNLGDDLARKIEKNLGLKHGWLDLQHHETQKNSEVHEAQIIGGIIPWDSKTSLYGDEVEVPFLKEVKISAGSGSLFQEDHNGYKLRFAKSTLRRLNVQPENAVCVEVIGNSMEPVLPDGSTVGVDLGNKIIKDGKMYAIDYGDFLRVKVLYLMPKGKIRIRSYNQDEYDDEECDATEVTVIGKVFWSSVLY</sequence>
<dbReference type="AlphaFoldDB" id="Q2NUG4"/>
<dbReference type="PANTHER" id="PTHR40661:SF2">
    <property type="entry name" value="HTH-TYPE TRANSCRIPTIONAL REGULATOR PRTR"/>
    <property type="match status" value="1"/>
</dbReference>
<reference evidence="5 7" key="1">
    <citation type="journal article" date="2006" name="Genome Res.">
        <title>Massive genome erosion and functional adaptations provide insights into the symbiotic lifestyle of Sodalis glossinidius in the tsetse host.</title>
        <authorList>
            <person name="Toh H."/>
            <person name="Weiss B.L."/>
            <person name="Perkin S.A.H."/>
            <person name="Yamashita A."/>
            <person name="Oshima K."/>
            <person name="Hattori M."/>
            <person name="Aksoy S."/>
        </authorList>
    </citation>
    <scope>NUCLEOTIDE SEQUENCE [LARGE SCALE GENOMIC DNA]</scope>
    <source>
        <strain evidence="5">Morsitans</strain>
        <strain evidence="7">morsitans</strain>
    </source>
</reference>
<feature type="domain" description="HTH cro/C1-type" evidence="4">
    <location>
        <begin position="20"/>
        <end position="70"/>
    </location>
</feature>
<dbReference type="STRING" id="343509.SG0936"/>
<dbReference type="SUPFAM" id="SSF47413">
    <property type="entry name" value="lambda repressor-like DNA-binding domains"/>
    <property type="match status" value="1"/>
</dbReference>
<organism evidence="5 7">
    <name type="scientific">Sodalis glossinidius (strain morsitans)</name>
    <dbReference type="NCBI Taxonomy" id="343509"/>
    <lineage>
        <taxon>Bacteria</taxon>
        <taxon>Pseudomonadati</taxon>
        <taxon>Pseudomonadota</taxon>
        <taxon>Gammaproteobacteria</taxon>
        <taxon>Enterobacterales</taxon>
        <taxon>Bruguierivoracaceae</taxon>
        <taxon>Sodalis</taxon>
    </lineage>
</organism>
<protein>
    <submittedName>
        <fullName evidence="6">HTH-type transcriptional regulator PrtR</fullName>
    </submittedName>
    <submittedName>
        <fullName evidence="5">Hypothetical phage protein</fullName>
    </submittedName>
</protein>
<evidence type="ECO:0000256" key="1">
    <source>
        <dbReference type="ARBA" id="ARBA00023015"/>
    </source>
</evidence>
<evidence type="ECO:0000259" key="4">
    <source>
        <dbReference type="PROSITE" id="PS50943"/>
    </source>
</evidence>
<dbReference type="InterPro" id="IPR010982">
    <property type="entry name" value="Lambda_DNA-bd_dom_sf"/>
</dbReference>
<dbReference type="Gene3D" id="1.10.260.40">
    <property type="entry name" value="lambda repressor-like DNA-binding domains"/>
    <property type="match status" value="1"/>
</dbReference>
<dbReference type="Pfam" id="PF01381">
    <property type="entry name" value="HTH_3"/>
    <property type="match status" value="1"/>
</dbReference>
<evidence type="ECO:0000313" key="6">
    <source>
        <dbReference type="EMBL" id="CRL44789.1"/>
    </source>
</evidence>
<dbReference type="EMBL" id="AP008232">
    <property type="protein sequence ID" value="BAE74211.1"/>
    <property type="molecule type" value="Genomic_DNA"/>
</dbReference>
<dbReference type="CDD" id="cd00093">
    <property type="entry name" value="HTH_XRE"/>
    <property type="match status" value="1"/>
</dbReference>
<dbReference type="CDD" id="cd06529">
    <property type="entry name" value="S24_LexA-like"/>
    <property type="match status" value="1"/>
</dbReference>
<evidence type="ECO:0000313" key="8">
    <source>
        <dbReference type="Proteomes" id="UP000245838"/>
    </source>
</evidence>
<keyword evidence="1" id="KW-0805">Transcription regulation</keyword>
<dbReference type="InterPro" id="IPR036286">
    <property type="entry name" value="LexA/Signal_pep-like_sf"/>
</dbReference>
<dbReference type="EMBL" id="LN854557">
    <property type="protein sequence ID" value="CRL44789.1"/>
    <property type="molecule type" value="Genomic_DNA"/>
</dbReference>
<dbReference type="PROSITE" id="PS50943">
    <property type="entry name" value="HTH_CROC1"/>
    <property type="match status" value="1"/>
</dbReference>
<evidence type="ECO:0000313" key="5">
    <source>
        <dbReference type="EMBL" id="BAE74211.1"/>
    </source>
</evidence>
<dbReference type="PANTHER" id="PTHR40661">
    <property type="match status" value="1"/>
</dbReference>
<dbReference type="SUPFAM" id="SSF51306">
    <property type="entry name" value="LexA/Signal peptidase"/>
    <property type="match status" value="1"/>
</dbReference>
<dbReference type="SMART" id="SM00530">
    <property type="entry name" value="HTH_XRE"/>
    <property type="match status" value="1"/>
</dbReference>
<dbReference type="KEGG" id="sgl:SG0936"/>
<dbReference type="OrthoDB" id="9791537at2"/>
<accession>Q2NUG4</accession>